<dbReference type="Proteomes" id="UP001144372">
    <property type="component" value="Unassembled WGS sequence"/>
</dbReference>
<dbReference type="AlphaFoldDB" id="A0A9W6LAX0"/>
<sequence length="63" mass="6918">MNLQGGHITGKASPLRRQIQSPDLRNQTSGALIPHPDLPGTFIMKYMRALPKSLFVGVTSLFL</sequence>
<accession>A0A9W6LAX0</accession>
<dbReference type="EMBL" id="BSDR01000001">
    <property type="protein sequence ID" value="GLI36136.1"/>
    <property type="molecule type" value="Genomic_DNA"/>
</dbReference>
<evidence type="ECO:0000256" key="1">
    <source>
        <dbReference type="SAM" id="MobiDB-lite"/>
    </source>
</evidence>
<reference evidence="2" key="1">
    <citation type="submission" date="2022-12" db="EMBL/GenBank/DDBJ databases">
        <title>Reference genome sequencing for broad-spectrum identification of bacterial and archaeal isolates by mass spectrometry.</title>
        <authorList>
            <person name="Sekiguchi Y."/>
            <person name="Tourlousse D.M."/>
        </authorList>
    </citation>
    <scope>NUCLEOTIDE SEQUENCE</scope>
    <source>
        <strain evidence="2">ASRB1</strain>
    </source>
</reference>
<evidence type="ECO:0000313" key="3">
    <source>
        <dbReference type="Proteomes" id="UP001144372"/>
    </source>
</evidence>
<organism evidence="2 3">
    <name type="scientific">Desulforhabdus amnigena</name>
    <dbReference type="NCBI Taxonomy" id="40218"/>
    <lineage>
        <taxon>Bacteria</taxon>
        <taxon>Pseudomonadati</taxon>
        <taxon>Thermodesulfobacteriota</taxon>
        <taxon>Syntrophobacteria</taxon>
        <taxon>Syntrophobacterales</taxon>
        <taxon>Syntrophobacteraceae</taxon>
        <taxon>Desulforhabdus</taxon>
    </lineage>
</organism>
<name>A0A9W6LAX0_9BACT</name>
<feature type="compositionally biased region" description="Polar residues" evidence="1">
    <location>
        <begin position="18"/>
        <end position="30"/>
    </location>
</feature>
<gene>
    <name evidence="2" type="ORF">DAMNIGENAA_35690</name>
</gene>
<comment type="caution">
    <text evidence="2">The sequence shown here is derived from an EMBL/GenBank/DDBJ whole genome shotgun (WGS) entry which is preliminary data.</text>
</comment>
<feature type="region of interest" description="Disordered" evidence="1">
    <location>
        <begin position="1"/>
        <end position="34"/>
    </location>
</feature>
<proteinExistence type="predicted"/>
<evidence type="ECO:0000313" key="2">
    <source>
        <dbReference type="EMBL" id="GLI36136.1"/>
    </source>
</evidence>
<keyword evidence="3" id="KW-1185">Reference proteome</keyword>
<dbReference type="RefSeq" id="WP_281796336.1">
    <property type="nucleotide sequence ID" value="NZ_BSDR01000001.1"/>
</dbReference>
<protein>
    <submittedName>
        <fullName evidence="2">Uncharacterized protein</fullName>
    </submittedName>
</protein>